<dbReference type="AlphaFoldDB" id="Q7UPI6"/>
<dbReference type="Proteomes" id="UP000001025">
    <property type="component" value="Chromosome"/>
</dbReference>
<dbReference type="EMBL" id="BX294145">
    <property type="protein sequence ID" value="CAD75076.1"/>
    <property type="molecule type" value="Genomic_DNA"/>
</dbReference>
<proteinExistence type="predicted"/>
<evidence type="ECO:0000256" key="2">
    <source>
        <dbReference type="SAM" id="SignalP"/>
    </source>
</evidence>
<accession>Q7UPI6</accession>
<evidence type="ECO:0008006" key="5">
    <source>
        <dbReference type="Google" id="ProtNLM"/>
    </source>
</evidence>
<evidence type="ECO:0000256" key="1">
    <source>
        <dbReference type="SAM" id="MobiDB-lite"/>
    </source>
</evidence>
<dbReference type="HOGENOM" id="CLU_3029382_0_0_0"/>
<feature type="compositionally biased region" description="Basic and acidic residues" evidence="1">
    <location>
        <begin position="29"/>
        <end position="47"/>
    </location>
</feature>
<evidence type="ECO:0000313" key="3">
    <source>
        <dbReference type="EMBL" id="CAD75076.1"/>
    </source>
</evidence>
<evidence type="ECO:0000313" key="4">
    <source>
        <dbReference type="Proteomes" id="UP000001025"/>
    </source>
</evidence>
<reference evidence="3 4" key="1">
    <citation type="journal article" date="2003" name="Proc. Natl. Acad. Sci. U.S.A.">
        <title>Complete genome sequence of the marine planctomycete Pirellula sp. strain 1.</title>
        <authorList>
            <person name="Gloeckner F.O."/>
            <person name="Kube M."/>
            <person name="Bauer M."/>
            <person name="Teeling H."/>
            <person name="Lombardot T."/>
            <person name="Ludwig W."/>
            <person name="Gade D."/>
            <person name="Beck A."/>
            <person name="Borzym K."/>
            <person name="Heitmann K."/>
            <person name="Rabus R."/>
            <person name="Schlesner H."/>
            <person name="Amann R."/>
            <person name="Reinhardt R."/>
        </authorList>
    </citation>
    <scope>NUCLEOTIDE SEQUENCE [LARGE SCALE GENOMIC DNA]</scope>
    <source>
        <strain evidence="4">DSM 10527 / NCIMB 13988 / SH1</strain>
    </source>
</reference>
<protein>
    <recommendedName>
        <fullName evidence="5">Secreted protein</fullName>
    </recommendedName>
</protein>
<feature type="signal peptide" evidence="2">
    <location>
        <begin position="1"/>
        <end position="23"/>
    </location>
</feature>
<gene>
    <name evidence="3" type="ordered locus">RB6912</name>
</gene>
<feature type="region of interest" description="Disordered" evidence="1">
    <location>
        <begin position="29"/>
        <end position="55"/>
    </location>
</feature>
<dbReference type="EnsemblBacteria" id="CAD75076">
    <property type="protein sequence ID" value="CAD75076"/>
    <property type="gene ID" value="RB6912"/>
</dbReference>
<dbReference type="KEGG" id="rba:RB6912"/>
<keyword evidence="4" id="KW-1185">Reference proteome</keyword>
<dbReference type="InParanoid" id="Q7UPI6"/>
<dbReference type="PROSITE" id="PS51257">
    <property type="entry name" value="PROKAR_LIPOPROTEIN"/>
    <property type="match status" value="1"/>
</dbReference>
<dbReference type="STRING" id="243090.RB6912"/>
<name>Q7UPI6_RHOBA</name>
<feature type="chain" id="PRO_5004294221" description="Secreted protein" evidence="2">
    <location>
        <begin position="24"/>
        <end position="55"/>
    </location>
</feature>
<keyword evidence="2" id="KW-0732">Signal</keyword>
<sequence length="55" mass="5999">MFTSKNFRNLICCLLLSSFGFTAGCSSDENRVVEPTPKEKRDADEAKGPMGTAKV</sequence>
<organism evidence="3 4">
    <name type="scientific">Rhodopirellula baltica (strain DSM 10527 / NCIMB 13988 / SH1)</name>
    <dbReference type="NCBI Taxonomy" id="243090"/>
    <lineage>
        <taxon>Bacteria</taxon>
        <taxon>Pseudomonadati</taxon>
        <taxon>Planctomycetota</taxon>
        <taxon>Planctomycetia</taxon>
        <taxon>Pirellulales</taxon>
        <taxon>Pirellulaceae</taxon>
        <taxon>Rhodopirellula</taxon>
    </lineage>
</organism>